<dbReference type="PANTHER" id="PTHR43465:SF2">
    <property type="entry name" value="DUF1680 DOMAIN PROTEIN (AFU_ORTHOLOGUE AFUA_1G08910)"/>
    <property type="match status" value="1"/>
</dbReference>
<organism evidence="3 4">
    <name type="scientific">Blautia argi</name>
    <dbReference type="NCBI Taxonomy" id="1912897"/>
    <lineage>
        <taxon>Bacteria</taxon>
        <taxon>Bacillati</taxon>
        <taxon>Bacillota</taxon>
        <taxon>Clostridia</taxon>
        <taxon>Lachnospirales</taxon>
        <taxon>Lachnospiraceae</taxon>
        <taxon>Blautia</taxon>
    </lineage>
</organism>
<dbReference type="Pfam" id="PF07944">
    <property type="entry name" value="Beta-AFase-like_GH127_cat"/>
    <property type="match status" value="1"/>
</dbReference>
<dbReference type="InterPro" id="IPR049174">
    <property type="entry name" value="Beta-AFase-like"/>
</dbReference>
<sequence>MEKVRLKSVPLKSVHIHDGFWDKYIRLVKDVILPYQWDTLNDRVEDAEPSHCIQNFRIAAGEESGTFQGAVFQDTDVAKWLEAVAFTLASSGRDEKLERLADETIALIGRAQCEDGYLNTYYTIQEPDRRWTNLKEGHELYTAGHMIEAAVAYYEATGKKEFLNIVSRFADVICEKFGKEEKQCHGYPGHPEIELALVKLYRITGNRKYLDTAKFFVDARGQGTNYFELEEKGERYKPIFPEFAGYQPEYSQSHLPVRQQKTAEGHAVRAVYLYSAMADLAYEYQDEELEKACETLWNNMVQKRMYITGGIGSSGLLERFTTDYDLPNDRNYSESCASIGLAMFGKRMGDMTRDAAYADIVEKALYNTVLAGIAMDGKSFFYVNPLEVWPDNCMERTSLEHVKPVRQKWFGVACCPPNIARTLASLGQYIYSQNQESLYLNLYVSNETEVVLKGKTYRIKVNSSFLTDGSVNILAEGEKGSEIQEGAGGNLALRIPGYVREFKIYRNKKQTENPVLQKGYLILENLGDREEITIEFQIKSHFVWANPQVRADEGKVALMRGPLVYCLEETDNGSNLSSLYVDTEAEPEEQYEPELLGGVVSVKLRGKRITMKGWEDGSLYNEAKPVLEDTVLKAVPYCNWGNRRTGEMTVWIKELINH</sequence>
<proteinExistence type="predicted"/>
<name>A0A2Z4UCK5_9FIRM</name>
<protein>
    <submittedName>
        <fullName evidence="3">Glycoside hydrolase family 127 protein</fullName>
    </submittedName>
</protein>
<dbReference type="GO" id="GO:0005975">
    <property type="term" value="P:carbohydrate metabolic process"/>
    <property type="evidence" value="ECO:0007669"/>
    <property type="project" value="InterPro"/>
</dbReference>
<evidence type="ECO:0000259" key="1">
    <source>
        <dbReference type="Pfam" id="PF07944"/>
    </source>
</evidence>
<dbReference type="Proteomes" id="UP000250003">
    <property type="component" value="Chromosome"/>
</dbReference>
<keyword evidence="3" id="KW-0378">Hydrolase</keyword>
<reference evidence="4" key="1">
    <citation type="submission" date="2018-06" db="EMBL/GenBank/DDBJ databases">
        <title>Description of Blautia argi sp. nov., a new anaerobic isolated from dog feces.</title>
        <authorList>
            <person name="Chang Y.-H."/>
            <person name="Paek J."/>
            <person name="Shin Y."/>
        </authorList>
    </citation>
    <scope>NUCLEOTIDE SEQUENCE [LARGE SCALE GENOMIC DNA]</scope>
    <source>
        <strain evidence="4">KCTC 15426</strain>
    </source>
</reference>
<dbReference type="OrthoDB" id="9757939at2"/>
<evidence type="ECO:0000313" key="4">
    <source>
        <dbReference type="Proteomes" id="UP000250003"/>
    </source>
</evidence>
<keyword evidence="4" id="KW-1185">Reference proteome</keyword>
<dbReference type="AlphaFoldDB" id="A0A2Z4UCK5"/>
<dbReference type="InterPro" id="IPR049049">
    <property type="entry name" value="Beta-AFase-like_GH127_C"/>
</dbReference>
<gene>
    <name evidence="3" type="ORF">DQQ01_11445</name>
</gene>
<evidence type="ECO:0000313" key="3">
    <source>
        <dbReference type="EMBL" id="AWY98667.1"/>
    </source>
</evidence>
<dbReference type="Gene3D" id="1.50.10.20">
    <property type="match status" value="1"/>
</dbReference>
<dbReference type="SUPFAM" id="SSF48208">
    <property type="entry name" value="Six-hairpin glycosidases"/>
    <property type="match status" value="1"/>
</dbReference>
<dbReference type="InterPro" id="IPR008928">
    <property type="entry name" value="6-hairpin_glycosidase_sf"/>
</dbReference>
<dbReference type="Pfam" id="PF20737">
    <property type="entry name" value="Glyco_hydro127C"/>
    <property type="match status" value="1"/>
</dbReference>
<dbReference type="KEGG" id="blau:DQQ01_11445"/>
<feature type="domain" description="Non-reducing end beta-L-arabinofuranosidase-like GH127 C-terminal" evidence="2">
    <location>
        <begin position="542"/>
        <end position="653"/>
    </location>
</feature>
<dbReference type="InterPro" id="IPR012878">
    <property type="entry name" value="Beta-AFase-like_GH127_cat"/>
</dbReference>
<dbReference type="GO" id="GO:0016787">
    <property type="term" value="F:hydrolase activity"/>
    <property type="evidence" value="ECO:0007669"/>
    <property type="project" value="UniProtKB-KW"/>
</dbReference>
<dbReference type="EMBL" id="CP030280">
    <property type="protein sequence ID" value="AWY98667.1"/>
    <property type="molecule type" value="Genomic_DNA"/>
</dbReference>
<evidence type="ECO:0000259" key="2">
    <source>
        <dbReference type="Pfam" id="PF20737"/>
    </source>
</evidence>
<dbReference type="RefSeq" id="WP_111920153.1">
    <property type="nucleotide sequence ID" value="NZ_CP030280.1"/>
</dbReference>
<accession>A0A2Z4UCK5</accession>
<feature type="domain" description="Non-reducing end beta-L-arabinofuranosidase-like GH127 catalytic" evidence="1">
    <location>
        <begin position="13"/>
        <end position="427"/>
    </location>
</feature>
<dbReference type="PANTHER" id="PTHR43465">
    <property type="entry name" value="DUF1680 DOMAIN PROTEIN (AFU_ORTHOLOGUE AFUA_1G08910)"/>
    <property type="match status" value="1"/>
</dbReference>